<gene>
    <name evidence="1" type="ORF">VNO77_39419</name>
</gene>
<evidence type="ECO:0000313" key="1">
    <source>
        <dbReference type="EMBL" id="KAK7314206.1"/>
    </source>
</evidence>
<comment type="caution">
    <text evidence="1">The sequence shown here is derived from an EMBL/GenBank/DDBJ whole genome shotgun (WGS) entry which is preliminary data.</text>
</comment>
<reference evidence="1 2" key="1">
    <citation type="submission" date="2024-01" db="EMBL/GenBank/DDBJ databases">
        <title>The genomes of 5 underutilized Papilionoideae crops provide insights into root nodulation and disease resistanc.</title>
        <authorList>
            <person name="Jiang F."/>
        </authorList>
    </citation>
    <scope>NUCLEOTIDE SEQUENCE [LARGE SCALE GENOMIC DNA]</scope>
    <source>
        <strain evidence="1">LVBAO_FW01</strain>
        <tissue evidence="1">Leaves</tissue>
    </source>
</reference>
<evidence type="ECO:0000313" key="2">
    <source>
        <dbReference type="Proteomes" id="UP001367508"/>
    </source>
</evidence>
<name>A0AAN9KCK4_CANGL</name>
<keyword evidence="2" id="KW-1185">Reference proteome</keyword>
<dbReference type="EMBL" id="JAYMYQ010000009">
    <property type="protein sequence ID" value="KAK7314206.1"/>
    <property type="molecule type" value="Genomic_DNA"/>
</dbReference>
<sequence length="67" mass="8145">MYMEILDLFEERTSMAYTMIIVDRCCHGMMDYRSLVLLRREQPPRLITSVKELREYRNVQYLEPLLA</sequence>
<dbReference type="Proteomes" id="UP001367508">
    <property type="component" value="Unassembled WGS sequence"/>
</dbReference>
<accession>A0AAN9KCK4</accession>
<proteinExistence type="predicted"/>
<dbReference type="AlphaFoldDB" id="A0AAN9KCK4"/>
<organism evidence="1 2">
    <name type="scientific">Canavalia gladiata</name>
    <name type="common">Sword bean</name>
    <name type="synonym">Dolichos gladiatus</name>
    <dbReference type="NCBI Taxonomy" id="3824"/>
    <lineage>
        <taxon>Eukaryota</taxon>
        <taxon>Viridiplantae</taxon>
        <taxon>Streptophyta</taxon>
        <taxon>Embryophyta</taxon>
        <taxon>Tracheophyta</taxon>
        <taxon>Spermatophyta</taxon>
        <taxon>Magnoliopsida</taxon>
        <taxon>eudicotyledons</taxon>
        <taxon>Gunneridae</taxon>
        <taxon>Pentapetalae</taxon>
        <taxon>rosids</taxon>
        <taxon>fabids</taxon>
        <taxon>Fabales</taxon>
        <taxon>Fabaceae</taxon>
        <taxon>Papilionoideae</taxon>
        <taxon>50 kb inversion clade</taxon>
        <taxon>NPAAA clade</taxon>
        <taxon>indigoferoid/millettioid clade</taxon>
        <taxon>Phaseoleae</taxon>
        <taxon>Canavalia</taxon>
    </lineage>
</organism>
<protein>
    <submittedName>
        <fullName evidence="1">Uncharacterized protein</fullName>
    </submittedName>
</protein>